<accession>A0A8K0X8A6</accession>
<feature type="binding site" evidence="7">
    <location>
        <position position="71"/>
    </location>
    <ligand>
        <name>Mg(2+)</name>
        <dbReference type="ChEBI" id="CHEBI:18420"/>
        <label>1</label>
        <note>catalytic</note>
    </ligand>
</feature>
<sequence>MADLNLKEIHDVLVDLAFQAGKMIMDANPSDIDQGTKLNSVDIVTETDQAVEKFISTRLRAAYPSIAFMGEETYTPGARVGPEPTFILDPIDGTTNFVHSFPNACISLGLAVDLVPVVGVIYNPFQDLLFQARKGDGAYMRRNAAGSFLGEAGAAAAAASPALRLPLAKNPSPLKGLGEALVGIEWGSTRSGPNFDVKTDVFRKLAGDASVGGAMAHSLRSLGSAALNLAAVAAGQLDAYWEGGCWAWDVCAGWCILAEAGGLMAGGNPGVWEPRIDERVYLAVRGAPAGQKELVEEFWKVIGDGKMDYPV</sequence>
<evidence type="ECO:0000256" key="1">
    <source>
        <dbReference type="ARBA" id="ARBA00001033"/>
    </source>
</evidence>
<feature type="binding site" evidence="7">
    <location>
        <position position="92"/>
    </location>
    <ligand>
        <name>Mg(2+)</name>
        <dbReference type="ChEBI" id="CHEBI:18420"/>
        <label>1</label>
        <note>catalytic</note>
    </ligand>
</feature>
<evidence type="ECO:0000313" key="10">
    <source>
        <dbReference type="Proteomes" id="UP000813385"/>
    </source>
</evidence>
<dbReference type="EMBL" id="JAGPXD010000001">
    <property type="protein sequence ID" value="KAH7375154.1"/>
    <property type="molecule type" value="Genomic_DNA"/>
</dbReference>
<dbReference type="FunFam" id="3.40.190.80:FF:000012">
    <property type="entry name" value="Inositol-1-monophosphatase"/>
    <property type="match status" value="1"/>
</dbReference>
<dbReference type="Gene3D" id="3.30.540.10">
    <property type="entry name" value="Fructose-1,6-Bisphosphatase, subunit A, domain 1"/>
    <property type="match status" value="1"/>
</dbReference>
<dbReference type="CDD" id="cd01639">
    <property type="entry name" value="IMPase"/>
    <property type="match status" value="1"/>
</dbReference>
<dbReference type="Proteomes" id="UP000813385">
    <property type="component" value="Unassembled WGS sequence"/>
</dbReference>
<evidence type="ECO:0000256" key="8">
    <source>
        <dbReference type="RuleBase" id="RU364068"/>
    </source>
</evidence>
<dbReference type="EC" id="3.1.3.25" evidence="8"/>
<gene>
    <name evidence="9" type="ORF">B0T11DRAFT_292888</name>
</gene>
<evidence type="ECO:0000256" key="7">
    <source>
        <dbReference type="PIRSR" id="PIRSR600760-2"/>
    </source>
</evidence>
<comment type="caution">
    <text evidence="9">The sequence shown here is derived from an EMBL/GenBank/DDBJ whole genome shotgun (WGS) entry which is preliminary data.</text>
</comment>
<evidence type="ECO:0000313" key="9">
    <source>
        <dbReference type="EMBL" id="KAH7375154.1"/>
    </source>
</evidence>
<evidence type="ECO:0000256" key="5">
    <source>
        <dbReference type="ARBA" id="ARBA00022801"/>
    </source>
</evidence>
<dbReference type="GO" id="GO:0007165">
    <property type="term" value="P:signal transduction"/>
    <property type="evidence" value="ECO:0007669"/>
    <property type="project" value="TreeGrafter"/>
</dbReference>
<keyword evidence="6 7" id="KW-0460">Magnesium</keyword>
<evidence type="ECO:0000256" key="6">
    <source>
        <dbReference type="ARBA" id="ARBA00022842"/>
    </source>
</evidence>
<name>A0A8K0X8A6_9PEZI</name>
<dbReference type="InterPro" id="IPR033942">
    <property type="entry name" value="IMPase"/>
</dbReference>
<dbReference type="OrthoDB" id="10254945at2759"/>
<comment type="similarity">
    <text evidence="3 8">Belongs to the inositol monophosphatase superfamily.</text>
</comment>
<dbReference type="InterPro" id="IPR020583">
    <property type="entry name" value="Inositol_monoP_metal-BS"/>
</dbReference>
<evidence type="ECO:0000256" key="2">
    <source>
        <dbReference type="ARBA" id="ARBA00001946"/>
    </source>
</evidence>
<dbReference type="GO" id="GO:0006021">
    <property type="term" value="P:inositol biosynthetic process"/>
    <property type="evidence" value="ECO:0007669"/>
    <property type="project" value="UniProtKB-UniPathway"/>
</dbReference>
<organism evidence="9 10">
    <name type="scientific">Plectosphaerella cucumerina</name>
    <dbReference type="NCBI Taxonomy" id="40658"/>
    <lineage>
        <taxon>Eukaryota</taxon>
        <taxon>Fungi</taxon>
        <taxon>Dikarya</taxon>
        <taxon>Ascomycota</taxon>
        <taxon>Pezizomycotina</taxon>
        <taxon>Sordariomycetes</taxon>
        <taxon>Hypocreomycetidae</taxon>
        <taxon>Glomerellales</taxon>
        <taxon>Plectosphaerellaceae</taxon>
        <taxon>Plectosphaerella</taxon>
    </lineage>
</organism>
<dbReference type="PRINTS" id="PR00377">
    <property type="entry name" value="IMPHPHTASES"/>
</dbReference>
<dbReference type="Gene3D" id="3.40.190.80">
    <property type="match status" value="1"/>
</dbReference>
<feature type="binding site" evidence="7">
    <location>
        <position position="89"/>
    </location>
    <ligand>
        <name>Mg(2+)</name>
        <dbReference type="ChEBI" id="CHEBI:18420"/>
        <label>1</label>
        <note>catalytic</note>
    </ligand>
</feature>
<dbReference type="GO" id="GO:0046872">
    <property type="term" value="F:metal ion binding"/>
    <property type="evidence" value="ECO:0007669"/>
    <property type="project" value="UniProtKB-KW"/>
</dbReference>
<comment type="cofactor">
    <cofactor evidence="2 7 8">
        <name>Mg(2+)</name>
        <dbReference type="ChEBI" id="CHEBI:18420"/>
    </cofactor>
</comment>
<dbReference type="PANTHER" id="PTHR20854">
    <property type="entry name" value="INOSITOL MONOPHOSPHATASE"/>
    <property type="match status" value="1"/>
</dbReference>
<dbReference type="AlphaFoldDB" id="A0A8K0X8A6"/>
<comment type="catalytic activity">
    <reaction evidence="1 8">
        <text>a myo-inositol phosphate + H2O = myo-inositol + phosphate</text>
        <dbReference type="Rhea" id="RHEA:24056"/>
        <dbReference type="ChEBI" id="CHEBI:15377"/>
        <dbReference type="ChEBI" id="CHEBI:17268"/>
        <dbReference type="ChEBI" id="CHEBI:43474"/>
        <dbReference type="ChEBI" id="CHEBI:84139"/>
        <dbReference type="EC" id="3.1.3.25"/>
    </reaction>
</comment>
<dbReference type="PROSITE" id="PS00629">
    <property type="entry name" value="IMP_1"/>
    <property type="match status" value="1"/>
</dbReference>
<comment type="pathway">
    <text evidence="8">Polyol metabolism; myo-inositol biosynthesis; myo-inositol from D-glucose 6-phosphate: step 2/2.</text>
</comment>
<dbReference type="Pfam" id="PF00459">
    <property type="entry name" value="Inositol_P"/>
    <property type="match status" value="1"/>
</dbReference>
<evidence type="ECO:0000256" key="4">
    <source>
        <dbReference type="ARBA" id="ARBA00022723"/>
    </source>
</evidence>
<dbReference type="PANTHER" id="PTHR20854:SF4">
    <property type="entry name" value="INOSITOL-1-MONOPHOSPHATASE-RELATED"/>
    <property type="match status" value="1"/>
</dbReference>
<dbReference type="SUPFAM" id="SSF56655">
    <property type="entry name" value="Carbohydrate phosphatase"/>
    <property type="match status" value="1"/>
</dbReference>
<dbReference type="PROSITE" id="PS00630">
    <property type="entry name" value="IMP_2"/>
    <property type="match status" value="1"/>
</dbReference>
<keyword evidence="5 8" id="KW-0378">Hydrolase</keyword>
<dbReference type="FunFam" id="3.30.540.10:FF:000004">
    <property type="entry name" value="Inositol-1-monophosphatase"/>
    <property type="match status" value="1"/>
</dbReference>
<reference evidence="9" key="1">
    <citation type="journal article" date="2021" name="Nat. Commun.">
        <title>Genetic determinants of endophytism in the Arabidopsis root mycobiome.</title>
        <authorList>
            <person name="Mesny F."/>
            <person name="Miyauchi S."/>
            <person name="Thiergart T."/>
            <person name="Pickel B."/>
            <person name="Atanasova L."/>
            <person name="Karlsson M."/>
            <person name="Huettel B."/>
            <person name="Barry K.W."/>
            <person name="Haridas S."/>
            <person name="Chen C."/>
            <person name="Bauer D."/>
            <person name="Andreopoulos W."/>
            <person name="Pangilinan J."/>
            <person name="LaButti K."/>
            <person name="Riley R."/>
            <person name="Lipzen A."/>
            <person name="Clum A."/>
            <person name="Drula E."/>
            <person name="Henrissat B."/>
            <person name="Kohler A."/>
            <person name="Grigoriev I.V."/>
            <person name="Martin F.M."/>
            <person name="Hacquard S."/>
        </authorList>
    </citation>
    <scope>NUCLEOTIDE SEQUENCE</scope>
    <source>
        <strain evidence="9">MPI-CAGE-AT-0016</strain>
    </source>
</reference>
<keyword evidence="4 7" id="KW-0479">Metal-binding</keyword>
<feature type="binding site" evidence="7">
    <location>
        <position position="249"/>
    </location>
    <ligand>
        <name>Mg(2+)</name>
        <dbReference type="ChEBI" id="CHEBI:18420"/>
        <label>1</label>
        <note>catalytic</note>
    </ligand>
</feature>
<proteinExistence type="inferred from homology"/>
<dbReference type="InterPro" id="IPR020550">
    <property type="entry name" value="Inositol_monophosphatase_CS"/>
</dbReference>
<dbReference type="GO" id="GO:0046854">
    <property type="term" value="P:phosphatidylinositol phosphate biosynthetic process"/>
    <property type="evidence" value="ECO:0007669"/>
    <property type="project" value="InterPro"/>
</dbReference>
<dbReference type="UniPathway" id="UPA00823">
    <property type="reaction ID" value="UER00788"/>
</dbReference>
<protein>
    <recommendedName>
        <fullName evidence="8">Inositol-1-monophosphatase</fullName>
        <ecNumber evidence="8">3.1.3.25</ecNumber>
    </recommendedName>
</protein>
<evidence type="ECO:0000256" key="3">
    <source>
        <dbReference type="ARBA" id="ARBA00009759"/>
    </source>
</evidence>
<dbReference type="InterPro" id="IPR000760">
    <property type="entry name" value="Inositol_monophosphatase-like"/>
</dbReference>
<keyword evidence="10" id="KW-1185">Reference proteome</keyword>
<feature type="binding site" evidence="7">
    <location>
        <position position="91"/>
    </location>
    <ligand>
        <name>Mg(2+)</name>
        <dbReference type="ChEBI" id="CHEBI:18420"/>
        <label>1</label>
        <note>catalytic</note>
    </ligand>
</feature>
<dbReference type="GO" id="GO:0008934">
    <property type="term" value="F:inositol monophosphate 1-phosphatase activity"/>
    <property type="evidence" value="ECO:0007669"/>
    <property type="project" value="InterPro"/>
</dbReference>